<gene>
    <name evidence="4" type="ORF">C8D89_106210</name>
</gene>
<dbReference type="InterPro" id="IPR029063">
    <property type="entry name" value="SAM-dependent_MTases_sf"/>
</dbReference>
<protein>
    <submittedName>
        <fullName evidence="4">Methyltransferase family protein</fullName>
    </submittedName>
</protein>
<dbReference type="SUPFAM" id="SSF53335">
    <property type="entry name" value="S-adenosyl-L-methionine-dependent methyltransferases"/>
    <property type="match status" value="1"/>
</dbReference>
<dbReference type="InterPro" id="IPR041698">
    <property type="entry name" value="Methyltransf_25"/>
</dbReference>
<dbReference type="PANTHER" id="PTHR43861:SF1">
    <property type="entry name" value="TRANS-ACONITATE 2-METHYLTRANSFERASE"/>
    <property type="match status" value="1"/>
</dbReference>
<reference evidence="4 5" key="1">
    <citation type="submission" date="2018-04" db="EMBL/GenBank/DDBJ databases">
        <title>Genomic Encyclopedia of Type Strains, Phase IV (KMG-IV): sequencing the most valuable type-strain genomes for metagenomic binning, comparative biology and taxonomic classification.</title>
        <authorList>
            <person name="Goeker M."/>
        </authorList>
    </citation>
    <scope>NUCLEOTIDE SEQUENCE [LARGE SCALE GENOMIC DNA]</scope>
    <source>
        <strain evidence="4 5">DSM 45771</strain>
    </source>
</reference>
<dbReference type="EMBL" id="QEKW01000006">
    <property type="protein sequence ID" value="PVZ09546.1"/>
    <property type="molecule type" value="Genomic_DNA"/>
</dbReference>
<dbReference type="PANTHER" id="PTHR43861">
    <property type="entry name" value="TRANS-ACONITATE 2-METHYLTRANSFERASE-RELATED"/>
    <property type="match status" value="1"/>
</dbReference>
<evidence type="ECO:0000313" key="5">
    <source>
        <dbReference type="Proteomes" id="UP000245639"/>
    </source>
</evidence>
<evidence type="ECO:0000259" key="3">
    <source>
        <dbReference type="Pfam" id="PF13649"/>
    </source>
</evidence>
<sequence>MSGTHPREERAMGFDDVSRTWTRLGEEDPMWAVLTDAEKSGGRWQVEDFLSTGVVEIEAVLARLHELGVSPSRDRALDFGCGAGRLSHGLARAGFEEVLGLDISPTMLASARRTVDAPACRFEQVTGADLAGVETDSVDLAYSCRVLQHMPPPLAQAYIREFHRVVRSGGVVVFQLPTGPALTPAGFALRLLPGPVAIRLRRGMEMHGTPEADVRDLVEGLGARVLTADPDTSAGPRWRSRLYVTATAC</sequence>
<dbReference type="GO" id="GO:0008168">
    <property type="term" value="F:methyltransferase activity"/>
    <property type="evidence" value="ECO:0007669"/>
    <property type="project" value="UniProtKB-KW"/>
</dbReference>
<feature type="domain" description="Methyltransferase" evidence="3">
    <location>
        <begin position="77"/>
        <end position="170"/>
    </location>
</feature>
<dbReference type="GO" id="GO:0032259">
    <property type="term" value="P:methylation"/>
    <property type="evidence" value="ECO:0007669"/>
    <property type="project" value="UniProtKB-KW"/>
</dbReference>
<keyword evidence="5" id="KW-1185">Reference proteome</keyword>
<dbReference type="Pfam" id="PF13649">
    <property type="entry name" value="Methyltransf_25"/>
    <property type="match status" value="1"/>
</dbReference>
<keyword evidence="1 4" id="KW-0489">Methyltransferase</keyword>
<evidence type="ECO:0000256" key="2">
    <source>
        <dbReference type="ARBA" id="ARBA00022679"/>
    </source>
</evidence>
<evidence type="ECO:0000256" key="1">
    <source>
        <dbReference type="ARBA" id="ARBA00022603"/>
    </source>
</evidence>
<keyword evidence="2 4" id="KW-0808">Transferase</keyword>
<dbReference type="OrthoDB" id="1853779at2"/>
<organism evidence="4 5">
    <name type="scientific">Actinomycetospora cinnamomea</name>
    <dbReference type="NCBI Taxonomy" id="663609"/>
    <lineage>
        <taxon>Bacteria</taxon>
        <taxon>Bacillati</taxon>
        <taxon>Actinomycetota</taxon>
        <taxon>Actinomycetes</taxon>
        <taxon>Pseudonocardiales</taxon>
        <taxon>Pseudonocardiaceae</taxon>
        <taxon>Actinomycetospora</taxon>
    </lineage>
</organism>
<dbReference type="Gene3D" id="3.40.50.150">
    <property type="entry name" value="Vaccinia Virus protein VP39"/>
    <property type="match status" value="1"/>
</dbReference>
<proteinExistence type="predicted"/>
<name>A0A2U1FBL1_9PSEU</name>
<dbReference type="Proteomes" id="UP000245639">
    <property type="component" value="Unassembled WGS sequence"/>
</dbReference>
<dbReference type="RefSeq" id="WP_116708730.1">
    <property type="nucleotide sequence ID" value="NZ_QEKW01000006.1"/>
</dbReference>
<evidence type="ECO:0000313" key="4">
    <source>
        <dbReference type="EMBL" id="PVZ09546.1"/>
    </source>
</evidence>
<accession>A0A2U1FBL1</accession>
<dbReference type="CDD" id="cd02440">
    <property type="entry name" value="AdoMet_MTases"/>
    <property type="match status" value="1"/>
</dbReference>
<comment type="caution">
    <text evidence="4">The sequence shown here is derived from an EMBL/GenBank/DDBJ whole genome shotgun (WGS) entry which is preliminary data.</text>
</comment>
<dbReference type="AlphaFoldDB" id="A0A2U1FBL1"/>